<protein>
    <submittedName>
        <fullName evidence="2">Thiol-disulfide isomerase or thioredoxin</fullName>
    </submittedName>
</protein>
<name>A0A1G7YLJ9_9FLAO</name>
<accession>A0A1G7YLJ9</accession>
<keyword evidence="3" id="KW-1185">Reference proteome</keyword>
<dbReference type="InterPro" id="IPR050553">
    <property type="entry name" value="Thioredoxin_ResA/DsbE_sf"/>
</dbReference>
<dbReference type="EMBL" id="FNCW01000013">
    <property type="protein sequence ID" value="SDG97381.1"/>
    <property type="molecule type" value="Genomic_DNA"/>
</dbReference>
<dbReference type="Proteomes" id="UP000199296">
    <property type="component" value="Unassembled WGS sequence"/>
</dbReference>
<reference evidence="2 3" key="1">
    <citation type="submission" date="2016-10" db="EMBL/GenBank/DDBJ databases">
        <authorList>
            <person name="de Groot N.N."/>
        </authorList>
    </citation>
    <scope>NUCLEOTIDE SEQUENCE [LARGE SCALE GENOMIC DNA]</scope>
    <source>
        <strain evidence="2 3">DSM 19803</strain>
    </source>
</reference>
<evidence type="ECO:0000259" key="1">
    <source>
        <dbReference type="PROSITE" id="PS51352"/>
    </source>
</evidence>
<dbReference type="CDD" id="cd02966">
    <property type="entry name" value="TlpA_like_family"/>
    <property type="match status" value="1"/>
</dbReference>
<dbReference type="Pfam" id="PF14289">
    <property type="entry name" value="DUF4369"/>
    <property type="match status" value="1"/>
</dbReference>
<dbReference type="PANTHER" id="PTHR42852">
    <property type="entry name" value="THIOL:DISULFIDE INTERCHANGE PROTEIN DSBE"/>
    <property type="match status" value="1"/>
</dbReference>
<gene>
    <name evidence="2" type="ORF">SAMN04488027_11325</name>
</gene>
<dbReference type="SUPFAM" id="SSF52833">
    <property type="entry name" value="Thioredoxin-like"/>
    <property type="match status" value="1"/>
</dbReference>
<organism evidence="2 3">
    <name type="scientific">Psychroflexus sediminis</name>
    <dbReference type="NCBI Taxonomy" id="470826"/>
    <lineage>
        <taxon>Bacteria</taxon>
        <taxon>Pseudomonadati</taxon>
        <taxon>Bacteroidota</taxon>
        <taxon>Flavobacteriia</taxon>
        <taxon>Flavobacteriales</taxon>
        <taxon>Flavobacteriaceae</taxon>
        <taxon>Psychroflexus</taxon>
    </lineage>
</organism>
<dbReference type="OrthoDB" id="1069091at2"/>
<dbReference type="AlphaFoldDB" id="A0A1G7YLJ9"/>
<evidence type="ECO:0000313" key="3">
    <source>
        <dbReference type="Proteomes" id="UP000199296"/>
    </source>
</evidence>
<dbReference type="Gene3D" id="3.40.30.10">
    <property type="entry name" value="Glutaredoxin"/>
    <property type="match status" value="1"/>
</dbReference>
<dbReference type="InterPro" id="IPR012336">
    <property type="entry name" value="Thioredoxin-like_fold"/>
</dbReference>
<evidence type="ECO:0000313" key="2">
    <source>
        <dbReference type="EMBL" id="SDG97381.1"/>
    </source>
</evidence>
<dbReference type="PROSITE" id="PS51352">
    <property type="entry name" value="THIOREDOXIN_2"/>
    <property type="match status" value="1"/>
</dbReference>
<dbReference type="GO" id="GO:0016853">
    <property type="term" value="F:isomerase activity"/>
    <property type="evidence" value="ECO:0007669"/>
    <property type="project" value="UniProtKB-KW"/>
</dbReference>
<proteinExistence type="predicted"/>
<feature type="domain" description="Thioredoxin" evidence="1">
    <location>
        <begin position="195"/>
        <end position="333"/>
    </location>
</feature>
<dbReference type="InterPro" id="IPR013766">
    <property type="entry name" value="Thioredoxin_domain"/>
</dbReference>
<sequence>MQPLDKQSTRLPYVLKGSINGEFDDFIRIRYDDQIDSVEVINNSFQFEGEVSSPKAFRFTFDSITTSDVFYLENDTLVFDIIVDEVKLDQDTFKDYEIRQLSGGKTKDLKAYMNTLLKSSSKSKKNRSLLVKEIDSLIKIYPNHDYLGKLLSELSMKQYLLYTDIRGLVSKINIDELNPHDIGVLEKYQQKRRNYQIGSEIPSFELISITSETVKLRSELSKLNLIIFWDSWCEECKSKQADLLEIYRSYKFEGFEVIGVSLDTNQQDWITAVSQKSFPWKSLRVESGFTGKMASEMGIVDLPQNYLVDKKGRIIEINLSLDELKTILSALLD</sequence>
<dbReference type="STRING" id="470826.SAMN04488027_11325"/>
<dbReference type="Pfam" id="PF13905">
    <property type="entry name" value="Thioredoxin_8"/>
    <property type="match status" value="1"/>
</dbReference>
<keyword evidence="2" id="KW-0413">Isomerase</keyword>
<dbReference type="InterPro" id="IPR025380">
    <property type="entry name" value="DUF4369"/>
</dbReference>
<dbReference type="InterPro" id="IPR036249">
    <property type="entry name" value="Thioredoxin-like_sf"/>
</dbReference>
<dbReference type="PANTHER" id="PTHR42852:SF13">
    <property type="entry name" value="PROTEIN DIPZ"/>
    <property type="match status" value="1"/>
</dbReference>